<dbReference type="InterPro" id="IPR024516">
    <property type="entry name" value="Mce_C"/>
</dbReference>
<dbReference type="PANTHER" id="PTHR33371:SF17">
    <property type="entry name" value="MCE-FAMILY PROTEIN MCE1B"/>
    <property type="match status" value="1"/>
</dbReference>
<evidence type="ECO:0008006" key="5">
    <source>
        <dbReference type="Google" id="ProtNLM"/>
    </source>
</evidence>
<keyword evidence="4" id="KW-1185">Reference proteome</keyword>
<feature type="domain" description="Mammalian cell entry C-terminal" evidence="2">
    <location>
        <begin position="114"/>
        <end position="299"/>
    </location>
</feature>
<evidence type="ECO:0000313" key="4">
    <source>
        <dbReference type="Proteomes" id="UP000334990"/>
    </source>
</evidence>
<evidence type="ECO:0000259" key="2">
    <source>
        <dbReference type="Pfam" id="PF11887"/>
    </source>
</evidence>
<evidence type="ECO:0000313" key="3">
    <source>
        <dbReference type="EMBL" id="GER99599.1"/>
    </source>
</evidence>
<dbReference type="InterPro" id="IPR005693">
    <property type="entry name" value="Mce"/>
</dbReference>
<dbReference type="InterPro" id="IPR003399">
    <property type="entry name" value="Mce/MlaD"/>
</dbReference>
<dbReference type="GO" id="GO:0051701">
    <property type="term" value="P:biological process involved in interaction with host"/>
    <property type="evidence" value="ECO:0007669"/>
    <property type="project" value="TreeGrafter"/>
</dbReference>
<dbReference type="AlphaFoldDB" id="A0A5M3VUM9"/>
<name>A0A5M3VUM9_9ACTN</name>
<dbReference type="OrthoDB" id="9771725at2"/>
<dbReference type="Proteomes" id="UP000334990">
    <property type="component" value="Unassembled WGS sequence"/>
</dbReference>
<feature type="domain" description="Mce/MlaD" evidence="1">
    <location>
        <begin position="36"/>
        <end position="111"/>
    </location>
</feature>
<dbReference type="RefSeq" id="WP_155335972.1">
    <property type="nucleotide sequence ID" value="NZ_BAAABN010000042.1"/>
</dbReference>
<gene>
    <name evidence="3" type="ORF">Acor_16630</name>
</gene>
<protein>
    <recommendedName>
        <fullName evidence="5">ABC transporter substrate-binding protein</fullName>
    </recommendedName>
</protein>
<dbReference type="Pfam" id="PF02470">
    <property type="entry name" value="MlaD"/>
    <property type="match status" value="1"/>
</dbReference>
<dbReference type="GO" id="GO:0005576">
    <property type="term" value="C:extracellular region"/>
    <property type="evidence" value="ECO:0007669"/>
    <property type="project" value="TreeGrafter"/>
</dbReference>
<dbReference type="PANTHER" id="PTHR33371">
    <property type="entry name" value="INTERMEMBRANE PHOSPHOLIPID TRANSPORT SYSTEM BINDING PROTEIN MLAD-RELATED"/>
    <property type="match status" value="1"/>
</dbReference>
<organism evidence="3 4">
    <name type="scientific">Acrocarpospora corrugata</name>
    <dbReference type="NCBI Taxonomy" id="35763"/>
    <lineage>
        <taxon>Bacteria</taxon>
        <taxon>Bacillati</taxon>
        <taxon>Actinomycetota</taxon>
        <taxon>Actinomycetes</taxon>
        <taxon>Streptosporangiales</taxon>
        <taxon>Streptosporangiaceae</taxon>
        <taxon>Acrocarpospora</taxon>
    </lineage>
</organism>
<comment type="caution">
    <text evidence="3">The sequence shown here is derived from an EMBL/GenBank/DDBJ whole genome shotgun (WGS) entry which is preliminary data.</text>
</comment>
<accession>A0A5M3VUM9</accession>
<dbReference type="Pfam" id="PF11887">
    <property type="entry name" value="Mce4_CUP1"/>
    <property type="match status" value="1"/>
</dbReference>
<reference evidence="3 4" key="1">
    <citation type="submission" date="2019-10" db="EMBL/GenBank/DDBJ databases">
        <title>Whole genome shotgun sequence of Acrocarpospora corrugata NBRC 13972.</title>
        <authorList>
            <person name="Ichikawa N."/>
            <person name="Kimura A."/>
            <person name="Kitahashi Y."/>
            <person name="Komaki H."/>
            <person name="Oguchi A."/>
        </authorList>
    </citation>
    <scope>NUCLEOTIDE SEQUENCE [LARGE SCALE GENOMIC DNA]</scope>
    <source>
        <strain evidence="3 4">NBRC 13972</strain>
    </source>
</reference>
<sequence>MPRGGTLAKLGVFAVAALALLALIGGQIARVGFGSGYLISATFDDVSGLREGDEVKIAGAPVGQVETIEVVDGRAKVTMSFAAEVRVPDDTEAAVRWRDAIGQRVVYLLPGRSPRYLAEGAEITATASVVDIGQLIQDLGPLTRSLDPEQINQLLTAAAQALHGNQRNIPALVGNVDTLTTTIAARKKIIEGLLADYATVTGVIARRDEQIGDLVDNLVVLSDAFADNRALVDDALAEISATVATTDRILGANAGQLGRVVDRLAGLTSGVRRHVGEIESVMTTVQPLFRRAYQTTGRGRFLTTAVPCLALGPAPCPYGMRTPPLPRGNTKVTSANLRDLLVGQ</sequence>
<dbReference type="NCBIfam" id="TIGR00996">
    <property type="entry name" value="Mtu_fam_mce"/>
    <property type="match status" value="1"/>
</dbReference>
<dbReference type="EMBL" id="BLAD01000040">
    <property type="protein sequence ID" value="GER99599.1"/>
    <property type="molecule type" value="Genomic_DNA"/>
</dbReference>
<dbReference type="InterPro" id="IPR052336">
    <property type="entry name" value="MlaD_Phospholipid_Transporter"/>
</dbReference>
<proteinExistence type="predicted"/>
<evidence type="ECO:0000259" key="1">
    <source>
        <dbReference type="Pfam" id="PF02470"/>
    </source>
</evidence>